<protein>
    <submittedName>
        <fullName evidence="1">Uncharacterized protein</fullName>
    </submittedName>
</protein>
<reference evidence="2" key="1">
    <citation type="journal article" date="2017" name="Nat. Ecol. Evol.">
        <title>Genome expansion and lineage-specific genetic innovations in the forest pathogenic fungi Armillaria.</title>
        <authorList>
            <person name="Sipos G."/>
            <person name="Prasanna A.N."/>
            <person name="Walter M.C."/>
            <person name="O'Connor E."/>
            <person name="Balint B."/>
            <person name="Krizsan K."/>
            <person name="Kiss B."/>
            <person name="Hess J."/>
            <person name="Varga T."/>
            <person name="Slot J."/>
            <person name="Riley R."/>
            <person name="Boka B."/>
            <person name="Rigling D."/>
            <person name="Barry K."/>
            <person name="Lee J."/>
            <person name="Mihaltcheva S."/>
            <person name="LaButti K."/>
            <person name="Lipzen A."/>
            <person name="Waldron R."/>
            <person name="Moloney N.M."/>
            <person name="Sperisen C."/>
            <person name="Kredics L."/>
            <person name="Vagvoelgyi C."/>
            <person name="Patrignani A."/>
            <person name="Fitzpatrick D."/>
            <person name="Nagy I."/>
            <person name="Doyle S."/>
            <person name="Anderson J.B."/>
            <person name="Grigoriev I.V."/>
            <person name="Gueldener U."/>
            <person name="Muensterkoetter M."/>
            <person name="Nagy L.G."/>
        </authorList>
    </citation>
    <scope>NUCLEOTIDE SEQUENCE [LARGE SCALE GENOMIC DNA]</scope>
    <source>
        <strain evidence="2">28-4</strain>
    </source>
</reference>
<dbReference type="Proteomes" id="UP000218334">
    <property type="component" value="Unassembled WGS sequence"/>
</dbReference>
<sequence>MRVFFCLASTIRGQTKMVLFGWLRRRRRRRDRTWALMTIRSLRLKRDSGALAVFGRAFHLLLGTRSWRSLIKFWPRRCQYPLLNTTTVEPSIMCGFALRNWYRGGLL</sequence>
<name>A0A2H3AK62_9AGAR</name>
<evidence type="ECO:0000313" key="2">
    <source>
        <dbReference type="Proteomes" id="UP000218334"/>
    </source>
</evidence>
<gene>
    <name evidence="1" type="ORF">ARMSODRAFT_802366</name>
</gene>
<proteinExistence type="predicted"/>
<dbReference type="AlphaFoldDB" id="A0A2H3AK62"/>
<evidence type="ECO:0000313" key="1">
    <source>
        <dbReference type="EMBL" id="PBK59309.1"/>
    </source>
</evidence>
<keyword evidence="2" id="KW-1185">Reference proteome</keyword>
<organism evidence="1 2">
    <name type="scientific">Armillaria solidipes</name>
    <dbReference type="NCBI Taxonomy" id="1076256"/>
    <lineage>
        <taxon>Eukaryota</taxon>
        <taxon>Fungi</taxon>
        <taxon>Dikarya</taxon>
        <taxon>Basidiomycota</taxon>
        <taxon>Agaricomycotina</taxon>
        <taxon>Agaricomycetes</taxon>
        <taxon>Agaricomycetidae</taxon>
        <taxon>Agaricales</taxon>
        <taxon>Marasmiineae</taxon>
        <taxon>Physalacriaceae</taxon>
        <taxon>Armillaria</taxon>
    </lineage>
</organism>
<accession>A0A2H3AK62</accession>
<dbReference type="EMBL" id="KZ293507">
    <property type="protein sequence ID" value="PBK59309.1"/>
    <property type="molecule type" value="Genomic_DNA"/>
</dbReference>